<feature type="domain" description="DUF4189" evidence="1">
    <location>
        <begin position="12"/>
        <end position="104"/>
    </location>
</feature>
<gene>
    <name evidence="2" type="ORF">CPY51_23800</name>
</gene>
<dbReference type="AlphaFoldDB" id="A0A2W4CGM2"/>
<evidence type="ECO:0000313" key="2">
    <source>
        <dbReference type="EMBL" id="PZM10218.1"/>
    </source>
</evidence>
<protein>
    <recommendedName>
        <fullName evidence="1">DUF4189 domain-containing protein</fullName>
    </recommendedName>
</protein>
<evidence type="ECO:0000259" key="1">
    <source>
        <dbReference type="Pfam" id="PF13827"/>
    </source>
</evidence>
<dbReference type="EMBL" id="PCDP01000053">
    <property type="protein sequence ID" value="PZM10218.1"/>
    <property type="molecule type" value="Genomic_DNA"/>
</dbReference>
<accession>A0A2W4CGM2</accession>
<reference evidence="2 3" key="1">
    <citation type="journal article" date="2018" name="Sci. Rep.">
        <title>Rhizobium tumorigenes sp. nov., a novel plant tumorigenic bacterium isolated from cane gall tumors on thornless blackberry.</title>
        <authorList>
            <person name="Kuzmanovi N."/>
            <person name="Smalla K."/>
            <person name="Gronow S."/>
            <person name="PuBawska J."/>
        </authorList>
    </citation>
    <scope>NUCLEOTIDE SEQUENCE [LARGE SCALE GENOMIC DNA]</scope>
    <source>
        <strain evidence="2 3">CCBAU 85046</strain>
    </source>
</reference>
<proteinExistence type="predicted"/>
<dbReference type="OrthoDB" id="8363647at2"/>
<dbReference type="InterPro" id="IPR025240">
    <property type="entry name" value="DUF4189"/>
</dbReference>
<dbReference type="Proteomes" id="UP000248925">
    <property type="component" value="Unassembled WGS sequence"/>
</dbReference>
<sequence>MSLQVSSAFAIGAIAVHDSQGTSADEAGYGVGYGSSRHEAERNAIRSCEKVGNDGCEIAVWYETCGAYAGDRVNFGIGYGSTKRDAEDMALDSCPHCKLIVSDCQ</sequence>
<comment type="caution">
    <text evidence="2">The sequence shown here is derived from an EMBL/GenBank/DDBJ whole genome shotgun (WGS) entry which is preliminary data.</text>
</comment>
<dbReference type="Pfam" id="PF13827">
    <property type="entry name" value="DUF4189"/>
    <property type="match status" value="1"/>
</dbReference>
<keyword evidence="3" id="KW-1185">Reference proteome</keyword>
<evidence type="ECO:0000313" key="3">
    <source>
        <dbReference type="Proteomes" id="UP000248925"/>
    </source>
</evidence>
<name>A0A2W4CGM2_9HYPH</name>
<organism evidence="2 3">
    <name type="scientific">Rhizobium tubonense</name>
    <dbReference type="NCBI Taxonomy" id="484088"/>
    <lineage>
        <taxon>Bacteria</taxon>
        <taxon>Pseudomonadati</taxon>
        <taxon>Pseudomonadota</taxon>
        <taxon>Alphaproteobacteria</taxon>
        <taxon>Hyphomicrobiales</taxon>
        <taxon>Rhizobiaceae</taxon>
        <taxon>Rhizobium/Agrobacterium group</taxon>
        <taxon>Rhizobium</taxon>
    </lineage>
</organism>